<dbReference type="AlphaFoldDB" id="A0A9D7T1G1"/>
<evidence type="ECO:0000313" key="1">
    <source>
        <dbReference type="EMBL" id="MBK9984574.1"/>
    </source>
</evidence>
<accession>A0A9D7T1G1</accession>
<comment type="caution">
    <text evidence="1">The sequence shown here is derived from an EMBL/GenBank/DDBJ whole genome shotgun (WGS) entry which is preliminary data.</text>
</comment>
<protein>
    <submittedName>
        <fullName evidence="1">Uncharacterized protein</fullName>
    </submittedName>
</protein>
<gene>
    <name evidence="1" type="ORF">IPP15_19780</name>
</gene>
<reference evidence="1 2" key="1">
    <citation type="submission" date="2020-10" db="EMBL/GenBank/DDBJ databases">
        <title>Connecting structure to function with the recovery of over 1000 high-quality activated sludge metagenome-assembled genomes encoding full-length rRNA genes using long-read sequencing.</title>
        <authorList>
            <person name="Singleton C.M."/>
            <person name="Petriglieri F."/>
            <person name="Kristensen J.M."/>
            <person name="Kirkegaard R.H."/>
            <person name="Michaelsen T.Y."/>
            <person name="Andersen M.H."/>
            <person name="Karst S.M."/>
            <person name="Dueholm M.S."/>
            <person name="Nielsen P.H."/>
            <person name="Albertsen M."/>
        </authorList>
    </citation>
    <scope>NUCLEOTIDE SEQUENCE [LARGE SCALE GENOMIC DNA]</scope>
    <source>
        <strain evidence="1">Ribe_18-Q3-R11-54_MAXAC.273</strain>
    </source>
</reference>
<evidence type="ECO:0000313" key="2">
    <source>
        <dbReference type="Proteomes" id="UP000808337"/>
    </source>
</evidence>
<dbReference type="EMBL" id="JADKGY010000029">
    <property type="protein sequence ID" value="MBK9984574.1"/>
    <property type="molecule type" value="Genomic_DNA"/>
</dbReference>
<organism evidence="1 2">
    <name type="scientific">Candidatus Opimibacter skivensis</name>
    <dbReference type="NCBI Taxonomy" id="2982028"/>
    <lineage>
        <taxon>Bacteria</taxon>
        <taxon>Pseudomonadati</taxon>
        <taxon>Bacteroidota</taxon>
        <taxon>Saprospiria</taxon>
        <taxon>Saprospirales</taxon>
        <taxon>Saprospiraceae</taxon>
        <taxon>Candidatus Opimibacter</taxon>
    </lineage>
</organism>
<sequence>MLFAFHYHCTAQMPPPGYERAKKIQEEQMKVSILDRDSLTLIDTVEIFDPTTYESETKIVNTRFSLRDYCLKYLGIGNADILLDRNPHTVIDPKTYGDITIRLNASGKLDTIPK</sequence>
<name>A0A9D7T1G1_9BACT</name>
<proteinExistence type="predicted"/>
<dbReference type="Proteomes" id="UP000808337">
    <property type="component" value="Unassembled WGS sequence"/>
</dbReference>